<feature type="transmembrane region" description="Helical" evidence="1">
    <location>
        <begin position="54"/>
        <end position="78"/>
    </location>
</feature>
<dbReference type="Proteomes" id="UP000625283">
    <property type="component" value="Unassembled WGS sequence"/>
</dbReference>
<reference evidence="2 3" key="1">
    <citation type="submission" date="2021-01" db="EMBL/GenBank/DDBJ databases">
        <title>C459-1 draft genome sequence.</title>
        <authorList>
            <person name="Zhang X.-F."/>
        </authorList>
    </citation>
    <scope>NUCLEOTIDE SEQUENCE [LARGE SCALE GENOMIC DNA]</scope>
    <source>
        <strain evidence="3">C459-1</strain>
    </source>
</reference>
<comment type="caution">
    <text evidence="2">The sequence shown here is derived from an EMBL/GenBank/DDBJ whole genome shotgun (WGS) entry which is preliminary data.</text>
</comment>
<proteinExistence type="predicted"/>
<accession>A0ABS1R8M7</accession>
<dbReference type="RefSeq" id="WP_202104805.1">
    <property type="nucleotide sequence ID" value="NZ_JAERTY010000012.1"/>
</dbReference>
<organism evidence="2 3">
    <name type="scientific">Sphingobacterium faecale</name>
    <dbReference type="NCBI Taxonomy" id="2803775"/>
    <lineage>
        <taxon>Bacteria</taxon>
        <taxon>Pseudomonadati</taxon>
        <taxon>Bacteroidota</taxon>
        <taxon>Sphingobacteriia</taxon>
        <taxon>Sphingobacteriales</taxon>
        <taxon>Sphingobacteriaceae</taxon>
        <taxon>Sphingobacterium</taxon>
    </lineage>
</organism>
<evidence type="ECO:0000313" key="2">
    <source>
        <dbReference type="EMBL" id="MBL1411072.1"/>
    </source>
</evidence>
<sequence length="80" mass="8934">MVLSLLRKQALLLALGVISAIVYVLIPVVIYLLKKGNDKRLWDIYAAIHTKPELFIAISLPYLLACCASLLIVSRWGIIK</sequence>
<feature type="transmembrane region" description="Helical" evidence="1">
    <location>
        <begin position="12"/>
        <end position="33"/>
    </location>
</feature>
<keyword evidence="1" id="KW-0472">Membrane</keyword>
<keyword evidence="1" id="KW-0812">Transmembrane</keyword>
<evidence type="ECO:0000313" key="3">
    <source>
        <dbReference type="Proteomes" id="UP000625283"/>
    </source>
</evidence>
<gene>
    <name evidence="2" type="ORF">JKG61_20100</name>
</gene>
<name>A0ABS1R8M7_9SPHI</name>
<protein>
    <submittedName>
        <fullName evidence="2">Uncharacterized protein</fullName>
    </submittedName>
</protein>
<dbReference type="EMBL" id="JAERTY010000012">
    <property type="protein sequence ID" value="MBL1411072.1"/>
    <property type="molecule type" value="Genomic_DNA"/>
</dbReference>
<keyword evidence="3" id="KW-1185">Reference proteome</keyword>
<keyword evidence="1" id="KW-1133">Transmembrane helix</keyword>
<evidence type="ECO:0000256" key="1">
    <source>
        <dbReference type="SAM" id="Phobius"/>
    </source>
</evidence>